<dbReference type="PROSITE" id="PS00101">
    <property type="entry name" value="HEXAPEP_TRANSFERASES"/>
    <property type="match status" value="1"/>
</dbReference>
<sequence>MRQTITPPQLPAVVKNYLKLSEQNNKSVSIAPGVVIDESAGAVTIGAGSKICHGAVIQGPVVIGADCIIGNYAFIRPGCLIGNQVRIGYGTEIKNAVLESTTTIGPQCFISDSVIGKGAYLGAQVRTSNHRLDGKTVHVRLDDEDIDTGCEKLGCYIGPGARLGVQVIILPGRYIAAESTIGPRITIEQNLPKGKYILKQEISCLVGEE</sequence>
<keyword evidence="1 6" id="KW-0808">Transferase</keyword>
<proteinExistence type="predicted"/>
<evidence type="ECO:0000256" key="3">
    <source>
        <dbReference type="ARBA" id="ARBA00023315"/>
    </source>
</evidence>
<dbReference type="AlphaFoldDB" id="A0A1V8NTU1"/>
<dbReference type="RefSeq" id="WP_047357665.1">
    <property type="nucleotide sequence ID" value="NZ_BPFM01000005.1"/>
</dbReference>
<dbReference type="PANTHER" id="PTHR43584:SF8">
    <property type="entry name" value="N-ACETYLMURAMATE ALPHA-1-PHOSPHATE URIDYLYLTRANSFERASE"/>
    <property type="match status" value="1"/>
</dbReference>
<dbReference type="SUPFAM" id="SSF51161">
    <property type="entry name" value="Trimeric LpxA-like enzymes"/>
    <property type="match status" value="1"/>
</dbReference>
<organism evidence="6 7">
    <name type="scientific">Citrobacter braakii</name>
    <dbReference type="NCBI Taxonomy" id="57706"/>
    <lineage>
        <taxon>Bacteria</taxon>
        <taxon>Pseudomonadati</taxon>
        <taxon>Pseudomonadota</taxon>
        <taxon>Gammaproteobacteria</taxon>
        <taxon>Enterobacterales</taxon>
        <taxon>Enterobacteriaceae</taxon>
        <taxon>Citrobacter</taxon>
        <taxon>Citrobacter freundii complex</taxon>
    </lineage>
</organism>
<dbReference type="Proteomes" id="UP000586346">
    <property type="component" value="Unassembled WGS sequence"/>
</dbReference>
<dbReference type="GO" id="GO:0016747">
    <property type="term" value="F:acyltransferase activity, transferring groups other than amino-acyl groups"/>
    <property type="evidence" value="ECO:0007669"/>
    <property type="project" value="UniProtKB-ARBA"/>
</dbReference>
<dbReference type="InterPro" id="IPR011004">
    <property type="entry name" value="Trimer_LpxA-like_sf"/>
</dbReference>
<dbReference type="Gene3D" id="2.160.10.10">
    <property type="entry name" value="Hexapeptide repeat proteins"/>
    <property type="match status" value="1"/>
</dbReference>
<evidence type="ECO:0000313" key="8">
    <source>
        <dbReference type="Proteomes" id="UP000586346"/>
    </source>
</evidence>
<evidence type="ECO:0000259" key="4">
    <source>
        <dbReference type="Pfam" id="PF25087"/>
    </source>
</evidence>
<comment type="caution">
    <text evidence="6">The sequence shown here is derived from an EMBL/GenBank/DDBJ whole genome shotgun (WGS) entry which is preliminary data.</text>
</comment>
<keyword evidence="8" id="KW-1185">Reference proteome</keyword>
<dbReference type="InterPro" id="IPR018357">
    <property type="entry name" value="Hexapep_transf_CS"/>
</dbReference>
<evidence type="ECO:0000256" key="2">
    <source>
        <dbReference type="ARBA" id="ARBA00022737"/>
    </source>
</evidence>
<feature type="domain" description="Mannose-1-phosphate guanyltransferase C-terminal" evidence="4">
    <location>
        <begin position="57"/>
        <end position="140"/>
    </location>
</feature>
<dbReference type="EMBL" id="JACLAH010000001">
    <property type="protein sequence ID" value="MBC2645141.1"/>
    <property type="molecule type" value="Genomic_DNA"/>
</dbReference>
<evidence type="ECO:0000313" key="5">
    <source>
        <dbReference type="EMBL" id="MBC2645141.1"/>
    </source>
</evidence>
<dbReference type="EMBL" id="NAEW01000016">
    <property type="protein sequence ID" value="OQM39856.1"/>
    <property type="molecule type" value="Genomic_DNA"/>
</dbReference>
<dbReference type="Proteomes" id="UP000192573">
    <property type="component" value="Unassembled WGS sequence"/>
</dbReference>
<dbReference type="PANTHER" id="PTHR43584">
    <property type="entry name" value="NUCLEOTIDYL TRANSFERASE"/>
    <property type="match status" value="1"/>
</dbReference>
<dbReference type="Pfam" id="PF25087">
    <property type="entry name" value="GMPPB_C"/>
    <property type="match status" value="1"/>
</dbReference>
<evidence type="ECO:0000313" key="6">
    <source>
        <dbReference type="EMBL" id="OQM39856.1"/>
    </source>
</evidence>
<dbReference type="GO" id="GO:0016779">
    <property type="term" value="F:nucleotidyltransferase activity"/>
    <property type="evidence" value="ECO:0007669"/>
    <property type="project" value="UniProtKB-ARBA"/>
</dbReference>
<reference evidence="5 8" key="2">
    <citation type="submission" date="2020-08" db="EMBL/GenBank/DDBJ databases">
        <title>Emergence and comparative genomics analysis of Citrobacter in Fennec fox imported from North Africa to China.</title>
        <authorList>
            <person name="Zheng B."/>
        </authorList>
    </citation>
    <scope>NUCLEOTIDE SEQUENCE [LARGE SCALE GENOMIC DNA]</scope>
    <source>
        <strain evidence="5 8">FF371</strain>
    </source>
</reference>
<protein>
    <submittedName>
        <fullName evidence="6">Acetyltransferase</fullName>
    </submittedName>
</protein>
<evidence type="ECO:0000313" key="7">
    <source>
        <dbReference type="Proteomes" id="UP000192573"/>
    </source>
</evidence>
<keyword evidence="2" id="KW-0677">Repeat</keyword>
<evidence type="ECO:0000256" key="1">
    <source>
        <dbReference type="ARBA" id="ARBA00022679"/>
    </source>
</evidence>
<dbReference type="InterPro" id="IPR056729">
    <property type="entry name" value="GMPPB_C"/>
</dbReference>
<accession>A0A1V8NTU1</accession>
<dbReference type="InterPro" id="IPR050065">
    <property type="entry name" value="GlmU-like"/>
</dbReference>
<keyword evidence="3" id="KW-0012">Acyltransferase</keyword>
<reference evidence="6 7" key="1">
    <citation type="submission" date="2017-03" db="EMBL/GenBank/DDBJ databases">
        <authorList>
            <person name="Afonso C.L."/>
            <person name="Miller P.J."/>
            <person name="Scott M.A."/>
            <person name="Spackman E."/>
            <person name="Goraichik I."/>
            <person name="Dimitrov K.M."/>
            <person name="Suarez D.L."/>
            <person name="Swayne D.E."/>
        </authorList>
    </citation>
    <scope>NUCLEOTIDE SEQUENCE [LARGE SCALE GENOMIC DNA]</scope>
    <source>
        <strain evidence="6 7">ATCC 51113</strain>
    </source>
</reference>
<name>A0A1V8NTU1_CITBR</name>
<gene>
    <name evidence="6" type="ORF">BZK42_22445</name>
    <name evidence="5" type="ORF">H6P72_00605</name>
</gene>